<gene>
    <name evidence="3" type="ORF">LCGC14_1207570</name>
</gene>
<proteinExistence type="predicted"/>
<keyword evidence="1" id="KW-0238">DNA-binding</keyword>
<dbReference type="GO" id="GO:0003677">
    <property type="term" value="F:DNA binding"/>
    <property type="evidence" value="ECO:0007669"/>
    <property type="project" value="UniProtKB-KW"/>
</dbReference>
<sequence length="85" mass="9536">KFFELLSWKAEEAGRTLTRIPRFEPSSKTCSGCGAINQELKLSDRQWICKSCGVLHDRDYNAAKNINRVGLTLQEVTYAVAQSVS</sequence>
<reference evidence="3" key="1">
    <citation type="journal article" date="2015" name="Nature">
        <title>Complex archaea that bridge the gap between prokaryotes and eukaryotes.</title>
        <authorList>
            <person name="Spang A."/>
            <person name="Saw J.H."/>
            <person name="Jorgensen S.L."/>
            <person name="Zaremba-Niedzwiedzka K."/>
            <person name="Martijn J."/>
            <person name="Lind A.E."/>
            <person name="van Eijk R."/>
            <person name="Schleper C."/>
            <person name="Guy L."/>
            <person name="Ettema T.J."/>
        </authorList>
    </citation>
    <scope>NUCLEOTIDE SEQUENCE</scope>
</reference>
<dbReference type="AlphaFoldDB" id="A0A0F9LEY9"/>
<dbReference type="Pfam" id="PF07282">
    <property type="entry name" value="Cas12f1-like_TNB"/>
    <property type="match status" value="1"/>
</dbReference>
<feature type="domain" description="Cas12f1-like TNB" evidence="2">
    <location>
        <begin position="1"/>
        <end position="66"/>
    </location>
</feature>
<dbReference type="InterPro" id="IPR010095">
    <property type="entry name" value="Cas12f1-like_TNB"/>
</dbReference>
<evidence type="ECO:0000256" key="1">
    <source>
        <dbReference type="ARBA" id="ARBA00023125"/>
    </source>
</evidence>
<accession>A0A0F9LEY9</accession>
<comment type="caution">
    <text evidence="3">The sequence shown here is derived from an EMBL/GenBank/DDBJ whole genome shotgun (WGS) entry which is preliminary data.</text>
</comment>
<dbReference type="EMBL" id="LAZR01006256">
    <property type="protein sequence ID" value="KKM93514.1"/>
    <property type="molecule type" value="Genomic_DNA"/>
</dbReference>
<evidence type="ECO:0000259" key="2">
    <source>
        <dbReference type="Pfam" id="PF07282"/>
    </source>
</evidence>
<feature type="non-terminal residue" evidence="3">
    <location>
        <position position="1"/>
    </location>
</feature>
<name>A0A0F9LEY9_9ZZZZ</name>
<evidence type="ECO:0000313" key="3">
    <source>
        <dbReference type="EMBL" id="KKM93514.1"/>
    </source>
</evidence>
<protein>
    <recommendedName>
        <fullName evidence="2">Cas12f1-like TNB domain-containing protein</fullName>
    </recommendedName>
</protein>
<organism evidence="3">
    <name type="scientific">marine sediment metagenome</name>
    <dbReference type="NCBI Taxonomy" id="412755"/>
    <lineage>
        <taxon>unclassified sequences</taxon>
        <taxon>metagenomes</taxon>
        <taxon>ecological metagenomes</taxon>
    </lineage>
</organism>